<dbReference type="InterPro" id="IPR041228">
    <property type="entry name" value="Dynein_C"/>
</dbReference>
<dbReference type="FunFam" id="3.40.50.300:FF:001956">
    <property type="entry name" value="Dynein cytoplasmic 1 heavy chain 1"/>
    <property type="match status" value="1"/>
</dbReference>
<dbReference type="Gene3D" id="1.20.920.30">
    <property type="match status" value="1"/>
</dbReference>
<dbReference type="Gene3D" id="1.10.8.720">
    <property type="entry name" value="Region D6 of dynein motor"/>
    <property type="match status" value="1"/>
</dbReference>
<evidence type="ECO:0000259" key="15">
    <source>
        <dbReference type="SMART" id="SM00382"/>
    </source>
</evidence>
<comment type="caution">
    <text evidence="16">The sequence shown here is derived from an EMBL/GenBank/DDBJ whole genome shotgun (WGS) entry which is preliminary data.</text>
</comment>
<dbReference type="InterPro" id="IPR024743">
    <property type="entry name" value="Dynein_HC_stalk"/>
</dbReference>
<dbReference type="GO" id="GO:0008569">
    <property type="term" value="F:minus-end-directed microtubule motor activity"/>
    <property type="evidence" value="ECO:0007669"/>
    <property type="project" value="InterPro"/>
</dbReference>
<dbReference type="InterPro" id="IPR003593">
    <property type="entry name" value="AAA+_ATPase"/>
</dbReference>
<keyword evidence="8" id="KW-0547">Nucleotide-binding</keyword>
<evidence type="ECO:0000256" key="11">
    <source>
        <dbReference type="ARBA" id="ARBA00023054"/>
    </source>
</evidence>
<evidence type="ECO:0000256" key="2">
    <source>
        <dbReference type="ARBA" id="ARBA00008887"/>
    </source>
</evidence>
<dbReference type="FunFam" id="1.20.58.1120:FF:000003">
    <property type="entry name" value="Cytoplasmic dynein heavy chain 1"/>
    <property type="match status" value="1"/>
</dbReference>
<dbReference type="FunFam" id="1.10.472.130:FF:000002">
    <property type="entry name" value="Cytoplasmic dynein heavy chain 1"/>
    <property type="match status" value="1"/>
</dbReference>
<name>A0A8J1U3N5_OWEFU</name>
<dbReference type="Gene3D" id="1.20.1270.280">
    <property type="match status" value="1"/>
</dbReference>
<dbReference type="Gene3D" id="1.20.58.1120">
    <property type="match status" value="1"/>
</dbReference>
<dbReference type="InterPro" id="IPR041466">
    <property type="entry name" value="Dynein_AAA5_ext"/>
</dbReference>
<dbReference type="Gene3D" id="3.10.490.20">
    <property type="match status" value="1"/>
</dbReference>
<dbReference type="Pfam" id="PF08385">
    <property type="entry name" value="DHC_N1"/>
    <property type="match status" value="1"/>
</dbReference>
<dbReference type="FunFam" id="3.40.50.300:FF:000373">
    <property type="entry name" value="Cytoplasmic dynein heavy chain 2"/>
    <property type="match status" value="1"/>
</dbReference>
<keyword evidence="12" id="KW-0505">Motor protein</keyword>
<dbReference type="OrthoDB" id="14187at2759"/>
<dbReference type="Gene3D" id="3.20.180.20">
    <property type="entry name" value="Dynein heavy chain, N-terminal domain 2"/>
    <property type="match status" value="1"/>
</dbReference>
<dbReference type="InterPro" id="IPR013594">
    <property type="entry name" value="Dynein_heavy_tail"/>
</dbReference>
<dbReference type="PANTHER" id="PTHR46532:SF4">
    <property type="entry name" value="AAA+ ATPASE DOMAIN-CONTAINING PROTEIN"/>
    <property type="match status" value="1"/>
</dbReference>
<dbReference type="FunFam" id="3.40.50.300:FF:000071">
    <property type="entry name" value="Cytoplasmic dynein heavy chain 1"/>
    <property type="match status" value="1"/>
</dbReference>
<dbReference type="FunFam" id="1.10.8.710:FF:000005">
    <property type="entry name" value="Cytoplasmic dynein heavy chain 1"/>
    <property type="match status" value="1"/>
</dbReference>
<evidence type="ECO:0000256" key="13">
    <source>
        <dbReference type="ARBA" id="ARBA00023212"/>
    </source>
</evidence>
<dbReference type="InterPro" id="IPR043160">
    <property type="entry name" value="Dynein_C_barrel"/>
</dbReference>
<dbReference type="EMBL" id="CAIIXF020000008">
    <property type="protein sequence ID" value="CAH1790720.1"/>
    <property type="molecule type" value="Genomic_DNA"/>
</dbReference>
<feature type="domain" description="AAA+ ATPase" evidence="15">
    <location>
        <begin position="1891"/>
        <end position="2033"/>
    </location>
</feature>
<proteinExistence type="inferred from homology"/>
<dbReference type="FunFam" id="3.40.50.300:FF:000122">
    <property type="entry name" value="Cytoplasmic dynein 1 heavy chain"/>
    <property type="match status" value="1"/>
</dbReference>
<evidence type="ECO:0000256" key="14">
    <source>
        <dbReference type="ARBA" id="ARBA00033439"/>
    </source>
</evidence>
<dbReference type="Pfam" id="PF12775">
    <property type="entry name" value="AAA_7"/>
    <property type="match status" value="1"/>
</dbReference>
<dbReference type="Pfam" id="PF22597">
    <property type="entry name" value="DYN_lid"/>
    <property type="match status" value="1"/>
</dbReference>
<dbReference type="Pfam" id="PF18199">
    <property type="entry name" value="Dynein_C"/>
    <property type="match status" value="1"/>
</dbReference>
<dbReference type="Proteomes" id="UP000749559">
    <property type="component" value="Unassembled WGS sequence"/>
</dbReference>
<evidence type="ECO:0000256" key="8">
    <source>
        <dbReference type="ARBA" id="ARBA00022741"/>
    </source>
</evidence>
<dbReference type="FunFam" id="1.20.1270.280:FF:000004">
    <property type="entry name" value="Cytoplasmic dynein heavy chain 2"/>
    <property type="match status" value="1"/>
</dbReference>
<evidence type="ECO:0000256" key="5">
    <source>
        <dbReference type="ARBA" id="ARBA00022490"/>
    </source>
</evidence>
<dbReference type="Pfam" id="PF08393">
    <property type="entry name" value="DHC_N2"/>
    <property type="match status" value="1"/>
</dbReference>
<dbReference type="FunFam" id="1.10.8.720:FF:000003">
    <property type="entry name" value="Cytoplasmic dynein heavy chain 2"/>
    <property type="match status" value="1"/>
</dbReference>
<evidence type="ECO:0000256" key="3">
    <source>
        <dbReference type="ARBA" id="ARBA00011655"/>
    </source>
</evidence>
<dbReference type="GO" id="GO:0007018">
    <property type="term" value="P:microtubule-based movement"/>
    <property type="evidence" value="ECO:0007669"/>
    <property type="project" value="InterPro"/>
</dbReference>
<dbReference type="Gene3D" id="1.20.140.100">
    <property type="entry name" value="Dynein heavy chain, N-terminal domain 2"/>
    <property type="match status" value="1"/>
</dbReference>
<dbReference type="InterPro" id="IPR027417">
    <property type="entry name" value="P-loop_NTPase"/>
</dbReference>
<dbReference type="FunFam" id="1.20.920.30:FF:000001">
    <property type="entry name" value="Cytoplasmic dynein heavy chain 1"/>
    <property type="match status" value="1"/>
</dbReference>
<dbReference type="SUPFAM" id="SSF52540">
    <property type="entry name" value="P-loop containing nucleoside triphosphate hydrolases"/>
    <property type="match status" value="4"/>
</dbReference>
<protein>
    <recommendedName>
        <fullName evidence="4">Dynein heavy chain, cytoplasmic</fullName>
    </recommendedName>
    <alternativeName>
        <fullName evidence="14">Dynein heavy chain, cytosolic</fullName>
    </alternativeName>
</protein>
<evidence type="ECO:0000256" key="6">
    <source>
        <dbReference type="ARBA" id="ARBA00022701"/>
    </source>
</evidence>
<dbReference type="InterPro" id="IPR041658">
    <property type="entry name" value="AAA_lid_11"/>
</dbReference>
<evidence type="ECO:0000256" key="7">
    <source>
        <dbReference type="ARBA" id="ARBA00022737"/>
    </source>
</evidence>
<dbReference type="GO" id="GO:0005874">
    <property type="term" value="C:microtubule"/>
    <property type="evidence" value="ECO:0007669"/>
    <property type="project" value="UniProtKB-KW"/>
</dbReference>
<evidence type="ECO:0000256" key="9">
    <source>
        <dbReference type="ARBA" id="ARBA00022840"/>
    </source>
</evidence>
<evidence type="ECO:0000256" key="10">
    <source>
        <dbReference type="ARBA" id="ARBA00023017"/>
    </source>
</evidence>
<comment type="subcellular location">
    <subcellularLocation>
        <location evidence="1">Cytoplasm</location>
        <location evidence="1">Cytoskeleton</location>
    </subcellularLocation>
</comment>
<dbReference type="InterPro" id="IPR013602">
    <property type="entry name" value="Dynein_heavy_linker"/>
</dbReference>
<keyword evidence="9" id="KW-0067">ATP-binding</keyword>
<gene>
    <name evidence="16" type="ORF">OFUS_LOCUS15894</name>
</gene>
<dbReference type="FunFam" id="1.10.8.1220:FF:000002">
    <property type="entry name" value="cytoplasmic dynein 1 heavy chain 1-like"/>
    <property type="match status" value="1"/>
</dbReference>
<dbReference type="Gene3D" id="1.20.920.20">
    <property type="match status" value="2"/>
</dbReference>
<dbReference type="InterPro" id="IPR042219">
    <property type="entry name" value="AAA_lid_11_sf"/>
</dbReference>
<dbReference type="Pfam" id="PF12774">
    <property type="entry name" value="AAA_6"/>
    <property type="match status" value="1"/>
</dbReference>
<dbReference type="PANTHER" id="PTHR46532">
    <property type="entry name" value="MALE FERTILITY FACTOR KL5"/>
    <property type="match status" value="1"/>
</dbReference>
<dbReference type="FunFam" id="3.40.50.300:FF:000517">
    <property type="entry name" value="Cytoplasmic dynein heavy chain 1"/>
    <property type="match status" value="1"/>
</dbReference>
<keyword evidence="10" id="KW-0243">Dynein</keyword>
<organism evidence="16 17">
    <name type="scientific">Owenia fusiformis</name>
    <name type="common">Polychaete worm</name>
    <dbReference type="NCBI Taxonomy" id="6347"/>
    <lineage>
        <taxon>Eukaryota</taxon>
        <taxon>Metazoa</taxon>
        <taxon>Spiralia</taxon>
        <taxon>Lophotrochozoa</taxon>
        <taxon>Annelida</taxon>
        <taxon>Polychaeta</taxon>
        <taxon>Sedentaria</taxon>
        <taxon>Canalipalpata</taxon>
        <taxon>Sabellida</taxon>
        <taxon>Oweniida</taxon>
        <taxon>Oweniidae</taxon>
        <taxon>Owenia</taxon>
    </lineage>
</organism>
<dbReference type="InterPro" id="IPR035699">
    <property type="entry name" value="AAA_6"/>
</dbReference>
<keyword evidence="6" id="KW-0493">Microtubule</keyword>
<dbReference type="Gene3D" id="1.10.287.2620">
    <property type="match status" value="1"/>
</dbReference>
<dbReference type="CDD" id="cd00009">
    <property type="entry name" value="AAA"/>
    <property type="match status" value="2"/>
</dbReference>
<dbReference type="Pfam" id="PF17852">
    <property type="entry name" value="Dynein_AAA_lid"/>
    <property type="match status" value="1"/>
</dbReference>
<dbReference type="Pfam" id="PF18198">
    <property type="entry name" value="AAA_lid_11"/>
    <property type="match status" value="1"/>
</dbReference>
<keyword evidence="17" id="KW-1185">Reference proteome</keyword>
<dbReference type="InterPro" id="IPR042228">
    <property type="entry name" value="Dynein_linker_3"/>
</dbReference>
<dbReference type="GO" id="GO:0051959">
    <property type="term" value="F:dynein light intermediate chain binding"/>
    <property type="evidence" value="ECO:0007669"/>
    <property type="project" value="InterPro"/>
</dbReference>
<dbReference type="Pfam" id="PF03028">
    <property type="entry name" value="Dynein_heavy"/>
    <property type="match status" value="1"/>
</dbReference>
<keyword evidence="5" id="KW-0963">Cytoplasm</keyword>
<dbReference type="FunFam" id="1.20.140.100:FF:000002">
    <property type="entry name" value="Cytoplasmic dynein heavy chain 1"/>
    <property type="match status" value="1"/>
</dbReference>
<feature type="domain" description="AAA+ ATPase" evidence="15">
    <location>
        <begin position="2569"/>
        <end position="2719"/>
    </location>
</feature>
<dbReference type="InterPro" id="IPR035706">
    <property type="entry name" value="AAA_9"/>
</dbReference>
<keyword evidence="11" id="KW-0175">Coiled coil</keyword>
<dbReference type="GO" id="GO:0045505">
    <property type="term" value="F:dynein intermediate chain binding"/>
    <property type="evidence" value="ECO:0007669"/>
    <property type="project" value="InterPro"/>
</dbReference>
<keyword evidence="7" id="KW-0677">Repeat</keyword>
<dbReference type="Gene3D" id="6.10.140.1060">
    <property type="match status" value="1"/>
</dbReference>
<dbReference type="Pfam" id="PF12780">
    <property type="entry name" value="AAA_8"/>
    <property type="match status" value="1"/>
</dbReference>
<feature type="domain" description="AAA+ ATPase" evidence="15">
    <location>
        <begin position="2204"/>
        <end position="2355"/>
    </location>
</feature>
<dbReference type="Pfam" id="PF12781">
    <property type="entry name" value="AAA_9"/>
    <property type="match status" value="1"/>
</dbReference>
<evidence type="ECO:0000256" key="12">
    <source>
        <dbReference type="ARBA" id="ARBA00023175"/>
    </source>
</evidence>
<evidence type="ECO:0000256" key="4">
    <source>
        <dbReference type="ARBA" id="ARBA00022197"/>
    </source>
</evidence>
<comment type="similarity">
    <text evidence="2">Belongs to the dynein heavy chain family.</text>
</comment>
<reference evidence="16" key="1">
    <citation type="submission" date="2022-03" db="EMBL/GenBank/DDBJ databases">
        <authorList>
            <person name="Martin C."/>
        </authorList>
    </citation>
    <scope>NUCLEOTIDE SEQUENCE</scope>
</reference>
<dbReference type="FunFam" id="3.10.490.20:FF:000004">
    <property type="entry name" value="Cytoplasmic dynein heavy chain 2"/>
    <property type="match status" value="1"/>
</dbReference>
<evidence type="ECO:0000313" key="16">
    <source>
        <dbReference type="EMBL" id="CAH1790720.1"/>
    </source>
</evidence>
<dbReference type="Gene3D" id="1.10.8.710">
    <property type="match status" value="1"/>
</dbReference>
<dbReference type="GO" id="GO:0005858">
    <property type="term" value="C:axonemal dynein complex"/>
    <property type="evidence" value="ECO:0007669"/>
    <property type="project" value="TreeGrafter"/>
</dbReference>
<dbReference type="InterPro" id="IPR004273">
    <property type="entry name" value="Dynein_heavy_D6_P-loop"/>
</dbReference>
<dbReference type="InterPro" id="IPR026983">
    <property type="entry name" value="DHC"/>
</dbReference>
<dbReference type="InterPro" id="IPR043157">
    <property type="entry name" value="Dynein_AAA1S"/>
</dbReference>
<dbReference type="Gene3D" id="1.10.472.130">
    <property type="match status" value="1"/>
</dbReference>
<evidence type="ECO:0000256" key="1">
    <source>
        <dbReference type="ARBA" id="ARBA00004245"/>
    </source>
</evidence>
<dbReference type="InterPro" id="IPR024317">
    <property type="entry name" value="Dynein_heavy_chain_D4_dom"/>
</dbReference>
<dbReference type="SMART" id="SM00382">
    <property type="entry name" value="AAA"/>
    <property type="match status" value="4"/>
</dbReference>
<dbReference type="FunFam" id="1.10.287.2620:FF:000001">
    <property type="entry name" value="Cytoplasmic dynein heavy chain 1"/>
    <property type="match status" value="1"/>
</dbReference>
<comment type="subunit">
    <text evidence="3">Consists of at least two heavy chains and a number of intermediate and light chains.</text>
</comment>
<dbReference type="FunFam" id="3.20.180.20:FF:000002">
    <property type="entry name" value="Cytoplasmic dynein heavy chain 1"/>
    <property type="match status" value="1"/>
</dbReference>
<accession>A0A8J1U3N5</accession>
<sequence>MADAGDGDSGGNSGQTVVDTTAFCNYLKRVVPVLLEDSDDVPQGLYNALKEKPCVEQMKKFLSDPQVPGLLVQRTVVKDDDVSEGGETEAESVTYHVSADIHFTSSKMLSLVVVKRVPVVEADKSLASQLCVMNLPDGSPYETLHTYVSSAVAPYFKSYIRETGKVEREGDKMAPSVEKKIAELEMGLLHLQQNIDIPEITLPVHPTVGAMIKKCAEEGRKPKASDFDDKVEDATFLNALQSGVNRWIREIQKVTKLDRDPASGTAMQEIAFWLNLERALLRIQEKRESIDIALTLDILKHGKRFHATVSFDTDTGLRQILDTVNDYNPLMKDFPLNDLLSATELDKIRTALQAIFNHLRKIRSTKYPIQRALRLVEAISRDLSSQMLKVLGTQRLMHIPFDEFERIMNACFDVFSIWDDEYDKLQVLLRDIVKKKRDEHLKMVWRVNPAHKRLQNRLDQMRKFRRQHEQLRQVIVRVLRPATTTRSEDEGDAKAEPMALDAADVNAIEEVNLAYENVKEVDGLDVSKEGTDSWEAAIKRYEERIDRVETRITVRLRDQLGTAKNANEMFRIFSRFNALFVRPHIRGAIREYQTQLIQRVKDDIESLHEKFKVQYGQSKACRMSRVRDLPPVSGSIIWAKQIERQLSAYMHRVEDVLGKGWEQHVEGQRLKSDGDSFKLKLNTQELFDEWARKVQQRNLGVSGRIFAIESTRSRLAGKGNVLKLKVNFLPEIITLSKEVRNLKWLGFRIPLAIVNKAHQANQLYPFAISLIESVRTYERTNEKVEERPSITLLVAGMKREVQGLIGEGMGLVWESYKLDPYVQKLAENVFNYQEKVDDLLAIEEEIDIDVRSIETCAYNSNTFSEILNKIQKAVDDLSLHQYSNLPHWVAKLDQEVEKKLAGRIQAGLTAWTHCLKGQDSDMGDLSMDTDAPTQVAHKPGGDPQIKNLMHELRITNQVMFLHPPVEEVRVRIMQELFAWEAVITSLPRIQHSRYQVGLETESAMDSTYRSVLTKLPDGQGVLENSYEAIDVLVREVNQYVKTWLDYQSLWDLQSDMVYNRLGEDMDQWMEALDQVKELRKTFDTSENSKAFGPVTIMFGKVQSKVSLKYDSWHKDIISKFGNMLGGEMSEFHSTVSNSRSELEQQSIDTASTSDAVSFITYVQSLKRKMKSWEKQVEMYKSGQRLLERQRFQFPSTWMYSDNIEGEWGAFNDIIKRKDSSIQTQVASLQMKIVSEDKIVEDKTGTLLVDWEKEKPTSGDLKPDSALKTIAILEGKFTRLKEERDNVQKAKEALELTEPGVVGPSEERVQVALEELQDLKGVWAELVKIWDQIDELKEKPWLSIQPRKIRQSIDGLLGQLKDLPARLRQYASYEHVKRTLQNFAKVNGLVTELKSEALKERHWKSLMRQLRVNWLLNDLTLGHVWDIDLQRNEGIVRDVLLVAQGEQALEQYLKQVAEVWRTYELELINYQNKCRLIRGWDDLFNKVKEHINFVAAMKLSPYYKQFEEEALSWEDKLNRINGLFDVWIDVQRRWVYLEGIFTGSADIKHLLPVETSRFQSVSTEFLGLMKKVSKSPLVMDVLNIQNSQRQLERLADLLGKIQKALGEYLERERASFPRFYFVGDEDLLEIIGNSKNVGRLQKHFKKMFAGVASILLNEDNTEVIGIASKEGEEVLFSSPVNLLDNPKINEWLTLVEKQMRVTLAQLLAAATADIAQFRSGNIEPKAYMEWVDKYQAQLVVIAAQVMWSESVDNALQQIEKKGGKDFSPLQAALDTVEKTLGVLAESVLQEQPPVRRKKLEHLITELVHQRGVTRTMVKNEVNSPKAFDWLCQMRFYFDPKNPEPLHQLSIQMANAKFNYGFEYLGVQEKLVQTPLTDRCYLTMTQALEAKLGGSPFGPAGTGKTESVKALGNQLGRFVLVFNCDEKFDFQAMGRIFVGLCHVGAWGCFDEFNRLEERMLSAVSQQIQTIQETLKQLLEDGGKNKSLIVELIGKQVKLNPDMAIFITMNPGYAGRSNLPDNLKKLFRSLAMTKPDRQLIAQVMLYSQGFKQAEKLAEKIVPFFKLCDEQLSPQSHYDFGLRALKSVLVSAGNVKRDHIEKVKEQKTARGEAVDEASIAEQLPEQEILIQSVMETMVPKLVAEDIPLLNSLLSDVFPGVSYNPNQMKALREELRKVCKEMHLIYGEKEEDGAQWVDKVLQLYQISQLHHGLMMVGPSGSGKSSAWRVLFKALERMEGVEGVAHVIDPKSISKEVLYGVLDPNTREWTDGLFTHTLRKIIENVRGELNKRQWIIFDGDVDPEWVENLNSVLDDSKLLTLPNGERLGIPPNVRIMFEVQDLKYATLATVSRCGMVWFSEDVLATEMIFQNFLTRLRNVSVEEGEEEHVGELAEDNITINMQVQRDIASILSPFFSSDGLVIRCLEYGASLEHVMDYTRLRALSSLFSMINQSVRNVLTYNSNHADFPMQQDQLERYMPKCLVYALLWSMSGDGKLKVRSDMGDFIRGVTTIPLPPGAQMPIIDYEVAISGEWLPWQSKVPSVEVETHKVAAPDVVVPTLDTVRHESLLYTWLAEHKPLVLCGPPGSGKTMTLFSALRALPDLEVIGLNFSSATTPELMMKTFDQYCEYRRTPNGTVLSPIQLNKWLVLFCDEINLPDMDKYGTQRVISFLRQMVEHGGFFRTSDHTWVKFERIQFVGACNPPTDPGRKPLSHRFLRHVPVVYVDYPGKTSLSQIYGTFNRAMLRLVPSLRAYADPLTNAMVEFYTMSQEQFTQDKQPHYIYSPREMTRWVRGICEAIRPLESLPVEGLVRLWAHEALRLFQDRLVEDDERIWTNENINAVALKHFPNIDRNAALQRPILYSNWLSKDYMPVEREELRDYVKARLKVFYEEELDVPLVLFDEVLDHVLRIDRIFRQPQGHVLMIGISGAGKTTLSRFVAWLNGLSVFQVKVHNKYTAADFDEDLRHVLRRSGCKNEKICFIMDESNVMDSSFLERMNTLLANGEVPGLFEGDEYTTLMTQCKEGSQKEGMMLDTGEELYKWFTQKVIRNMHVVFTMNPSTDGLKDRAATSPALFNRCVLNWFGDWSNGALYQVGKEFTNKMDLEKTNYIAPEYLHRAYEGLPDSPSHREVVVNAYVYVHQTLYQANARIAKRGGRSTAVTPRHYLDFINHYVKLFNEKRSDLEEQQLHLNIGLQKIRETVDQVEELQKSLSIKRRELEEKNILANNKLKEMVKDQQEAERKKVASQEIQEALNKQTIVINEKKKFVMEDLAKVEPAVIDAKQAVKSIKKQHLVEVRSLARPPEAVRTALESVCTLLGEGNVDWKGMRGIIMRDNFISTIVNFDTENISDEIREKMMSKYISNPDYNFEKVNRASLACGPLVKWAIAQIQYADMLSRVEPLRNELSSLEESANVNRSKAEEMNRLVAQLEQSIANYKEEYAQLISQAQAIKSSLAAVEAKVERSVALLKSLGNERERWEAGSETFKNQMSTIVGDVLLSSAFMAYAGYFDQHMRQSLFTKWCTHLQQAHIQFRHDLARTEYLSNADERLRWQANSLPADDLCTENAIMLKRFNRYPLIIDPSGQATEFLLNEYKDRKITKTSFLDDAFRKNLESALRFGNPLLVQDVESYDPILNPVLNRELRRTGGRVLISLGDQDIDLSPSFTIFLSTRDPTVDFAPDVCSRVTFVNFTVTRSSLQSQCLNQVLKAERPDVDEKRSDLLKLQGEFHLRLRQLEKSLLQSLNDVKGKILDDDSIISHLETLKNESAEVARKVEETDIIMAEVETTSKEYVPLAQSCSSIYFTLESLNQVHFLYQYALHFFLDIFNSILSNNKRLEGVKEYSKRLKIITEDLFQITFCRVSCGMLHQDRIVFAVLLARINLKGMGDPMYDNEFQHFLRSQEGIIGEKQGGVNIEGLTPQQQASLLSLTKLPAFKSLPNKIRNNPEFMSWLESTAAEHNVPDVADEPSTSPVGKAMQHMLVVQTFRPDRLIASATTFVQAALGHNFLHVSEQELNLGHVVESEIKAHTPILMCSVPGYDASGRVDDLASENNQPLTAIAIGSAEGFSQADKAINSASKTGRWVMLKNVHLAPQWLVQLEKKLHSLTPHPGFRLFLTMEINPKLPVNLLRAGRCFVYEPPPGVRANLLRTFNTISASRMCKAPNERARLYFLLAWFHAIVQERLRYSPLGWSKKYEFNESDLRCACDTIDVWIESVAMGRTNLPPEKVPWDALRTLLSQCIYGGKIDNDFDQRLLTAFLNKLFTLKSFDGDFPLVSNIDGSGKSITMPDGIRREQFVQWTDTLMDQQTPSWLGLPNSAETVLLTTQSGEMIAKLLKMQLLEDDDELAYGTGTEEKAKEVSDGRPAWMRTLQASVMTWLKLVPKSLSSMRRTVDNIKDPLFRFFEREVNAGVQLLADVRRDLQDVILICTGEKKPTNHHRNLMSDLAKGMIPSLWRRYTVPSGLTVIQWIVDFGERIKQLQNVASASQSGGAKELKSLQVWLGGLFIPEAYITATRQYVAQANSWSLEELFLQVEVSDGKSNVNLDDCSFGVTGLKLQGAKCSNNKLQLCTTITTDLPLTTLRWIRLDKVQKADSIVTLPVYLNSTRAQLLFTVDFETVGEGSGKDHSFYERGVSLLSSALGYTG</sequence>
<dbReference type="InterPro" id="IPR054354">
    <property type="entry name" value="DYNC2H1-like_lid"/>
</dbReference>
<dbReference type="Gene3D" id="3.40.50.300">
    <property type="entry name" value="P-loop containing nucleotide triphosphate hydrolases"/>
    <property type="match status" value="5"/>
</dbReference>
<dbReference type="GO" id="GO:0005524">
    <property type="term" value="F:ATP binding"/>
    <property type="evidence" value="ECO:0007669"/>
    <property type="project" value="UniProtKB-KW"/>
</dbReference>
<keyword evidence="13" id="KW-0206">Cytoskeleton</keyword>
<feature type="domain" description="AAA+ ATPase" evidence="15">
    <location>
        <begin position="2911"/>
        <end position="3077"/>
    </location>
</feature>
<evidence type="ECO:0000313" key="17">
    <source>
        <dbReference type="Proteomes" id="UP000749559"/>
    </source>
</evidence>
<dbReference type="Pfam" id="PF12777">
    <property type="entry name" value="MT"/>
    <property type="match status" value="1"/>
</dbReference>
<dbReference type="Gene3D" id="1.10.8.1220">
    <property type="match status" value="1"/>
</dbReference>
<dbReference type="InterPro" id="IPR042222">
    <property type="entry name" value="Dynein_2_N"/>
</dbReference>
<dbReference type="FunFam" id="1.20.920.20:FF:000002">
    <property type="entry name" value="Cytoplasmic dynein 1 heavy chain"/>
    <property type="match status" value="1"/>
</dbReference>